<dbReference type="Proteomes" id="UP001390339">
    <property type="component" value="Unassembled WGS sequence"/>
</dbReference>
<dbReference type="EMBL" id="JAPCWZ010000004">
    <property type="protein sequence ID" value="KAK8867433.1"/>
    <property type="molecule type" value="Genomic_DNA"/>
</dbReference>
<protein>
    <recommendedName>
        <fullName evidence="4">Zn(2)-C6 fungal-type domain-containing protein</fullName>
    </recommendedName>
</protein>
<proteinExistence type="predicted"/>
<name>A0ABR2IRD3_9PEZI</name>
<comment type="caution">
    <text evidence="2">The sequence shown here is derived from an EMBL/GenBank/DDBJ whole genome shotgun (WGS) entry which is preliminary data.</text>
</comment>
<sequence>MAPMGDASPSLWGGVVPEPSVAPPPPSAVAQVKTKKDVAAAFAVIKQEDGTEGKGEKVDNSGEPPKQIQEYLRNYLHRKEYGWLTRACDACSGGNPQIECIKGNNDYKCSQCRARGRHQRCDFSTYKSAKAFLKVRGQQMNEQERLVEKNRMMVSLNEKSVVYDRARWELAIRARREGPPAGEVCVYQLGAAQLAHGEEESLGTPGANASFLCSASPAASSPGNQVHGTTRSVVNTIPYSSSSVSAGGSEPVLHGGANFPHAQYGAAGYVPVPYSIPYTVPQQAAHVRPPPSGEKQS</sequence>
<evidence type="ECO:0000313" key="2">
    <source>
        <dbReference type="EMBL" id="KAK8867433.1"/>
    </source>
</evidence>
<reference evidence="2 3" key="1">
    <citation type="journal article" date="2024" name="IMA Fungus">
        <title>Apiospora arundinis, a panoply of carbohydrate-active enzymes and secondary metabolites.</title>
        <authorList>
            <person name="Sorensen T."/>
            <person name="Petersen C."/>
            <person name="Muurmann A.T."/>
            <person name="Christiansen J.V."/>
            <person name="Brundto M.L."/>
            <person name="Overgaard C.K."/>
            <person name="Boysen A.T."/>
            <person name="Wollenberg R.D."/>
            <person name="Larsen T.O."/>
            <person name="Sorensen J.L."/>
            <person name="Nielsen K.L."/>
            <person name="Sondergaard T.E."/>
        </authorList>
    </citation>
    <scope>NUCLEOTIDE SEQUENCE [LARGE SCALE GENOMIC DNA]</scope>
    <source>
        <strain evidence="2 3">AAU 773</strain>
    </source>
</reference>
<feature type="region of interest" description="Disordered" evidence="1">
    <location>
        <begin position="1"/>
        <end position="33"/>
    </location>
</feature>
<keyword evidence="3" id="KW-1185">Reference proteome</keyword>
<organism evidence="2 3">
    <name type="scientific">Apiospora arundinis</name>
    <dbReference type="NCBI Taxonomy" id="335852"/>
    <lineage>
        <taxon>Eukaryota</taxon>
        <taxon>Fungi</taxon>
        <taxon>Dikarya</taxon>
        <taxon>Ascomycota</taxon>
        <taxon>Pezizomycotina</taxon>
        <taxon>Sordariomycetes</taxon>
        <taxon>Xylariomycetidae</taxon>
        <taxon>Amphisphaeriales</taxon>
        <taxon>Apiosporaceae</taxon>
        <taxon>Apiospora</taxon>
    </lineage>
</organism>
<evidence type="ECO:0000313" key="3">
    <source>
        <dbReference type="Proteomes" id="UP001390339"/>
    </source>
</evidence>
<evidence type="ECO:0008006" key="4">
    <source>
        <dbReference type="Google" id="ProtNLM"/>
    </source>
</evidence>
<accession>A0ABR2IRD3</accession>
<evidence type="ECO:0000256" key="1">
    <source>
        <dbReference type="SAM" id="MobiDB-lite"/>
    </source>
</evidence>
<gene>
    <name evidence="2" type="ORF">PGQ11_006011</name>
</gene>